<dbReference type="AlphaFoldDB" id="A0A370TIJ3"/>
<evidence type="ECO:0000313" key="9">
    <source>
        <dbReference type="Proteomes" id="UP000254866"/>
    </source>
</evidence>
<keyword evidence="4" id="KW-0274">FAD</keyword>
<comment type="cofactor">
    <cofactor evidence="1">
        <name>FAD</name>
        <dbReference type="ChEBI" id="CHEBI:57692"/>
    </cofactor>
</comment>
<name>A0A370TIJ3_9HELO</name>
<evidence type="ECO:0000313" key="8">
    <source>
        <dbReference type="EMBL" id="RDL35179.1"/>
    </source>
</evidence>
<dbReference type="GeneID" id="43599959"/>
<proteinExistence type="inferred from homology"/>
<dbReference type="SUPFAM" id="SSF51905">
    <property type="entry name" value="FAD/NAD(P)-binding domain"/>
    <property type="match status" value="1"/>
</dbReference>
<protein>
    <recommendedName>
        <fullName evidence="7">FAD-binding domain-containing protein</fullName>
    </recommendedName>
</protein>
<keyword evidence="9" id="KW-1185">Reference proteome</keyword>
<gene>
    <name evidence="8" type="ORF">BP5553_07110</name>
</gene>
<keyword evidence="6" id="KW-0503">Monooxygenase</keyword>
<dbReference type="GO" id="GO:0071949">
    <property type="term" value="F:FAD binding"/>
    <property type="evidence" value="ECO:0007669"/>
    <property type="project" value="InterPro"/>
</dbReference>
<dbReference type="InterPro" id="IPR050493">
    <property type="entry name" value="FAD-dep_Monooxygenase_BioMet"/>
</dbReference>
<dbReference type="Gene3D" id="3.50.50.60">
    <property type="entry name" value="FAD/NAD(P)-binding domain"/>
    <property type="match status" value="1"/>
</dbReference>
<organism evidence="8 9">
    <name type="scientific">Venustampulla echinocandica</name>
    <dbReference type="NCBI Taxonomy" id="2656787"/>
    <lineage>
        <taxon>Eukaryota</taxon>
        <taxon>Fungi</taxon>
        <taxon>Dikarya</taxon>
        <taxon>Ascomycota</taxon>
        <taxon>Pezizomycotina</taxon>
        <taxon>Leotiomycetes</taxon>
        <taxon>Helotiales</taxon>
        <taxon>Pleuroascaceae</taxon>
        <taxon>Venustampulla</taxon>
    </lineage>
</organism>
<comment type="caution">
    <text evidence="8">The sequence shown here is derived from an EMBL/GenBank/DDBJ whole genome shotgun (WGS) entry which is preliminary data.</text>
</comment>
<dbReference type="EMBL" id="NPIC01000006">
    <property type="protein sequence ID" value="RDL35179.1"/>
    <property type="molecule type" value="Genomic_DNA"/>
</dbReference>
<dbReference type="InterPro" id="IPR036188">
    <property type="entry name" value="FAD/NAD-bd_sf"/>
</dbReference>
<dbReference type="RefSeq" id="XP_031868002.1">
    <property type="nucleotide sequence ID" value="XM_032015733.1"/>
</dbReference>
<dbReference type="GO" id="GO:0004497">
    <property type="term" value="F:monooxygenase activity"/>
    <property type="evidence" value="ECO:0007669"/>
    <property type="project" value="UniProtKB-KW"/>
</dbReference>
<keyword evidence="3" id="KW-0285">Flavoprotein</keyword>
<evidence type="ECO:0000259" key="7">
    <source>
        <dbReference type="Pfam" id="PF01494"/>
    </source>
</evidence>
<dbReference type="OrthoDB" id="417877at2759"/>
<evidence type="ECO:0000256" key="4">
    <source>
        <dbReference type="ARBA" id="ARBA00022827"/>
    </source>
</evidence>
<evidence type="ECO:0000256" key="2">
    <source>
        <dbReference type="ARBA" id="ARBA00007992"/>
    </source>
</evidence>
<reference evidence="8 9" key="1">
    <citation type="journal article" date="2018" name="IMA Fungus">
        <title>IMA Genome-F 9: Draft genome sequence of Annulohypoxylon stygium, Aspergillus mulundensis, Berkeleyomyces basicola (syn. Thielaviopsis basicola), Ceratocystis smalleyi, two Cercospora beticola strains, Coleophoma cylindrospora, Fusarium fracticaudum, Phialophora cf. hyalina, and Morchella septimelata.</title>
        <authorList>
            <person name="Wingfield B.D."/>
            <person name="Bills G.F."/>
            <person name="Dong Y."/>
            <person name="Huang W."/>
            <person name="Nel W.J."/>
            <person name="Swalarsk-Parry B.S."/>
            <person name="Vaghefi N."/>
            <person name="Wilken P.M."/>
            <person name="An Z."/>
            <person name="de Beer Z.W."/>
            <person name="De Vos L."/>
            <person name="Chen L."/>
            <person name="Duong T.A."/>
            <person name="Gao Y."/>
            <person name="Hammerbacher A."/>
            <person name="Kikkert J.R."/>
            <person name="Li Y."/>
            <person name="Li H."/>
            <person name="Li K."/>
            <person name="Li Q."/>
            <person name="Liu X."/>
            <person name="Ma X."/>
            <person name="Naidoo K."/>
            <person name="Pethybridge S.J."/>
            <person name="Sun J."/>
            <person name="Steenkamp E.T."/>
            <person name="van der Nest M.A."/>
            <person name="van Wyk S."/>
            <person name="Wingfield M.J."/>
            <person name="Xiong C."/>
            <person name="Yue Q."/>
            <person name="Zhang X."/>
        </authorList>
    </citation>
    <scope>NUCLEOTIDE SEQUENCE [LARGE SCALE GENOMIC DNA]</scope>
    <source>
        <strain evidence="8 9">BP 5553</strain>
    </source>
</reference>
<evidence type="ECO:0000256" key="5">
    <source>
        <dbReference type="ARBA" id="ARBA00023002"/>
    </source>
</evidence>
<dbReference type="InterPro" id="IPR002938">
    <property type="entry name" value="FAD-bd"/>
</dbReference>
<evidence type="ECO:0000256" key="3">
    <source>
        <dbReference type="ARBA" id="ARBA00022630"/>
    </source>
</evidence>
<dbReference type="PANTHER" id="PTHR13789">
    <property type="entry name" value="MONOOXYGENASE"/>
    <property type="match status" value="1"/>
</dbReference>
<accession>A0A370TIJ3</accession>
<dbReference type="Proteomes" id="UP000254866">
    <property type="component" value="Unassembled WGS sequence"/>
</dbReference>
<dbReference type="Pfam" id="PF01494">
    <property type="entry name" value="FAD_binding_3"/>
    <property type="match status" value="1"/>
</dbReference>
<sequence length="451" mass="50586">MNSKADLQGNLVTCRPLRIGIVGAGLVGATAAIALSRLRGVSVAVFERSPGPRETGAWISLTVSGLIILDKLIDLEKVQNILYRGDHNGTYVTRHWRTGEIIASNPSSPHVANRFHQARTHRVPLLNVLLSNVPQGVIQYDRHVVGHEVTESGVRLNFKYSASETFDLVVAADGLFSKMRRHYVPDEVRYRGSVAYRKLFPQSQVAHITGLHNDSSSWRKDGEVMFLSPLGLGQYGIVAIIRETDEFAETLQWAHSTGKEGLERLRKHFATWDPIIDEVLQTMTDIDAYPLDSAPWMKQLVRHDRIAFVGDAAHPTAGAYGAGATMGQGDCWALFRSLQESYWQPTSVMETDLPANHIPRSRYDLQRALQLYDATRRPFLARVELQIQLDGADGSYISEAADDEEEWIRRFQERHRNQLWLTEHDVEAEFVKTLAAAPVSSSVKNMISPRL</sequence>
<dbReference type="STRING" id="2656787.A0A370TIJ3"/>
<feature type="domain" description="FAD-binding" evidence="7">
    <location>
        <begin position="19"/>
        <end position="341"/>
    </location>
</feature>
<dbReference type="PANTHER" id="PTHR13789:SF318">
    <property type="entry name" value="GERANYLGERANYL DIPHOSPHATE REDUCTASE"/>
    <property type="match status" value="1"/>
</dbReference>
<comment type="similarity">
    <text evidence="2">Belongs to the paxM FAD-dependent monooxygenase family.</text>
</comment>
<evidence type="ECO:0000256" key="6">
    <source>
        <dbReference type="ARBA" id="ARBA00023033"/>
    </source>
</evidence>
<keyword evidence="5" id="KW-0560">Oxidoreductase</keyword>
<evidence type="ECO:0000256" key="1">
    <source>
        <dbReference type="ARBA" id="ARBA00001974"/>
    </source>
</evidence>
<dbReference type="PRINTS" id="PR00420">
    <property type="entry name" value="RNGMNOXGNASE"/>
</dbReference>